<feature type="transmembrane region" description="Helical" evidence="2">
    <location>
        <begin position="290"/>
        <end position="311"/>
    </location>
</feature>
<evidence type="ECO:0000256" key="1">
    <source>
        <dbReference type="SAM" id="MobiDB-lite"/>
    </source>
</evidence>
<dbReference type="GO" id="GO:0005886">
    <property type="term" value="C:plasma membrane"/>
    <property type="evidence" value="ECO:0007669"/>
    <property type="project" value="TreeGrafter"/>
</dbReference>
<dbReference type="InterPro" id="IPR038770">
    <property type="entry name" value="Na+/solute_symporter_sf"/>
</dbReference>
<gene>
    <name evidence="3" type="ORF">PTTT1_LOCUS22038</name>
</gene>
<feature type="region of interest" description="Disordered" evidence="1">
    <location>
        <begin position="398"/>
        <end position="429"/>
    </location>
</feature>
<dbReference type="Pfam" id="PF13593">
    <property type="entry name" value="SBF_like"/>
    <property type="match status" value="1"/>
</dbReference>
<keyword evidence="2" id="KW-1133">Transmembrane helix</keyword>
<dbReference type="Proteomes" id="UP000836788">
    <property type="component" value="Chromosome 18"/>
</dbReference>
<feature type="transmembrane region" description="Helical" evidence="2">
    <location>
        <begin position="66"/>
        <end position="88"/>
    </location>
</feature>
<feature type="transmembrane region" description="Helical" evidence="2">
    <location>
        <begin position="94"/>
        <end position="110"/>
    </location>
</feature>
<feature type="transmembrane region" description="Helical" evidence="2">
    <location>
        <begin position="160"/>
        <end position="177"/>
    </location>
</feature>
<proteinExistence type="predicted"/>
<feature type="region of interest" description="Disordered" evidence="1">
    <location>
        <begin position="1"/>
        <end position="49"/>
    </location>
</feature>
<dbReference type="AlphaFoldDB" id="A0A8J9X6I6"/>
<accession>A0A8J9X6I6</accession>
<dbReference type="PANTHER" id="PTHR18640:SF5">
    <property type="entry name" value="SODIUM_BILE ACID COTRANSPORTER 7"/>
    <property type="match status" value="1"/>
</dbReference>
<dbReference type="InterPro" id="IPR016833">
    <property type="entry name" value="Put_Na-Bile_cotransptr"/>
</dbReference>
<name>A0A8J9X6I6_PHATR</name>
<dbReference type="EMBL" id="OU594959">
    <property type="protein sequence ID" value="CAG9283205.1"/>
    <property type="molecule type" value="Genomic_DNA"/>
</dbReference>
<organism evidence="3">
    <name type="scientific">Phaeodactylum tricornutum</name>
    <name type="common">Diatom</name>
    <dbReference type="NCBI Taxonomy" id="2850"/>
    <lineage>
        <taxon>Eukaryota</taxon>
        <taxon>Sar</taxon>
        <taxon>Stramenopiles</taxon>
        <taxon>Ochrophyta</taxon>
        <taxon>Bacillariophyta</taxon>
        <taxon>Bacillariophyceae</taxon>
        <taxon>Bacillariophycidae</taxon>
        <taxon>Naviculales</taxon>
        <taxon>Phaeodactylaceae</taxon>
        <taxon>Phaeodactylum</taxon>
    </lineage>
</organism>
<protein>
    <submittedName>
        <fullName evidence="3">Uncharacterized protein</fullName>
    </submittedName>
</protein>
<feature type="compositionally biased region" description="Acidic residues" evidence="1">
    <location>
        <begin position="1"/>
        <end position="12"/>
    </location>
</feature>
<feature type="transmembrane region" description="Helical" evidence="2">
    <location>
        <begin position="189"/>
        <end position="210"/>
    </location>
</feature>
<sequence>MCQQDPPDECSTDADTSSPTKQATGSEEQLPIEPNSDQNSPSNSASSSPPVSCTQRVIAFYWEQEFLLLVIAAILLARAYPPLGATYLAPDITATWLAVCFIFVMAGLGLKTEEFSKALQRVYFNGFVQMFNFGVVSSIIYGLSRALEAGNILGQDLADGMVVCASLPMTINMVLVLTKSSGGDEAAAIFNAAFGNLIGVFLSPVLILGYLGVTGDIDLFEVFYKLALRVVVPVIVGQILQKKSKTVVEFVKKHKHYFKQAQQYCLVFIVYTVFCKTFEEESQSSIGDIFLMIAFQFLFLMSLMVLAWYTLGVLFRDEPTLRVMGLFGCTHKTVAMGVPLINAIYGDDPAVGSYTLPLLIWHPMQLVVGTILAPRLSAYVDRERERLGWADATIETGSGEYVNDNENHGDEEQPTSYDGSRLISHQTEK</sequence>
<reference evidence="3" key="1">
    <citation type="submission" date="2022-02" db="EMBL/GenBank/DDBJ databases">
        <authorList>
            <person name="Giguere J D."/>
        </authorList>
    </citation>
    <scope>NUCLEOTIDE SEQUENCE</scope>
    <source>
        <strain evidence="3">CCAP 1055/1</strain>
    </source>
</reference>
<evidence type="ECO:0000256" key="2">
    <source>
        <dbReference type="SAM" id="Phobius"/>
    </source>
</evidence>
<keyword evidence="2" id="KW-0472">Membrane</keyword>
<feature type="transmembrane region" description="Helical" evidence="2">
    <location>
        <begin position="122"/>
        <end position="140"/>
    </location>
</feature>
<feature type="compositionally biased region" description="Polar residues" evidence="1">
    <location>
        <begin position="13"/>
        <end position="27"/>
    </location>
</feature>
<dbReference type="Gene3D" id="1.20.1530.20">
    <property type="match status" value="1"/>
</dbReference>
<feature type="compositionally biased region" description="Low complexity" evidence="1">
    <location>
        <begin position="34"/>
        <end position="49"/>
    </location>
</feature>
<keyword evidence="2" id="KW-0812">Transmembrane</keyword>
<dbReference type="PANTHER" id="PTHR18640">
    <property type="entry name" value="SOLUTE CARRIER FAMILY 10 MEMBER 7"/>
    <property type="match status" value="1"/>
</dbReference>
<evidence type="ECO:0000313" key="3">
    <source>
        <dbReference type="EMBL" id="CAG9283205.1"/>
    </source>
</evidence>
<dbReference type="OMA" id="RYVFKQL"/>